<reference evidence="2" key="1">
    <citation type="submission" date="2020-10" db="EMBL/GenBank/DDBJ databases">
        <authorList>
            <person name="Gilroy R."/>
        </authorList>
    </citation>
    <scope>NUCLEOTIDE SEQUENCE</scope>
    <source>
        <strain evidence="2">13766</strain>
    </source>
</reference>
<dbReference type="PANTHER" id="PTHR12121">
    <property type="entry name" value="CARBON CATABOLITE REPRESSOR PROTEIN 4"/>
    <property type="match status" value="1"/>
</dbReference>
<dbReference type="CDD" id="cd09083">
    <property type="entry name" value="EEP-1"/>
    <property type="match status" value="1"/>
</dbReference>
<dbReference type="InterPro" id="IPR036691">
    <property type="entry name" value="Endo/exonu/phosph_ase_sf"/>
</dbReference>
<organism evidence="2 3">
    <name type="scientific">Candidatus Alectryocaccomicrobium excrementavium</name>
    <dbReference type="NCBI Taxonomy" id="2840668"/>
    <lineage>
        <taxon>Bacteria</taxon>
        <taxon>Bacillati</taxon>
        <taxon>Bacillota</taxon>
        <taxon>Clostridia</taxon>
        <taxon>Candidatus Alectryocaccomicrobium</taxon>
    </lineage>
</organism>
<dbReference type="Pfam" id="PF03372">
    <property type="entry name" value="Exo_endo_phos"/>
    <property type="match status" value="1"/>
</dbReference>
<dbReference type="Proteomes" id="UP000824140">
    <property type="component" value="Unassembled WGS sequence"/>
</dbReference>
<protein>
    <submittedName>
        <fullName evidence="2">Endonuclease/exonuclease/phosphatase family protein</fullName>
    </submittedName>
</protein>
<keyword evidence="2" id="KW-0378">Hydrolase</keyword>
<comment type="caution">
    <text evidence="2">The sequence shown here is derived from an EMBL/GenBank/DDBJ whole genome shotgun (WGS) entry which is preliminary data.</text>
</comment>
<proteinExistence type="predicted"/>
<dbReference type="InterPro" id="IPR005135">
    <property type="entry name" value="Endo/exonuclease/phosphatase"/>
</dbReference>
<evidence type="ECO:0000313" key="3">
    <source>
        <dbReference type="Proteomes" id="UP000824140"/>
    </source>
</evidence>
<reference evidence="2" key="2">
    <citation type="journal article" date="2021" name="PeerJ">
        <title>Extensive microbial diversity within the chicken gut microbiome revealed by metagenomics and culture.</title>
        <authorList>
            <person name="Gilroy R."/>
            <person name="Ravi A."/>
            <person name="Getino M."/>
            <person name="Pursley I."/>
            <person name="Horton D.L."/>
            <person name="Alikhan N.F."/>
            <person name="Baker D."/>
            <person name="Gharbi K."/>
            <person name="Hall N."/>
            <person name="Watson M."/>
            <person name="Adriaenssens E.M."/>
            <person name="Foster-Nyarko E."/>
            <person name="Jarju S."/>
            <person name="Secka A."/>
            <person name="Antonio M."/>
            <person name="Oren A."/>
            <person name="Chaudhuri R.R."/>
            <person name="La Ragione R."/>
            <person name="Hildebrand F."/>
            <person name="Pallen M.J."/>
        </authorList>
    </citation>
    <scope>NUCLEOTIDE SEQUENCE</scope>
    <source>
        <strain evidence="2">13766</strain>
    </source>
</reference>
<gene>
    <name evidence="2" type="ORF">IAA84_01045</name>
</gene>
<evidence type="ECO:0000259" key="1">
    <source>
        <dbReference type="Pfam" id="PF03372"/>
    </source>
</evidence>
<dbReference type="SUPFAM" id="SSF56219">
    <property type="entry name" value="DNase I-like"/>
    <property type="match status" value="1"/>
</dbReference>
<dbReference type="GO" id="GO:0004519">
    <property type="term" value="F:endonuclease activity"/>
    <property type="evidence" value="ECO:0007669"/>
    <property type="project" value="UniProtKB-KW"/>
</dbReference>
<dbReference type="EMBL" id="DVJN01000020">
    <property type="protein sequence ID" value="HIS91583.1"/>
    <property type="molecule type" value="Genomic_DNA"/>
</dbReference>
<keyword evidence="2" id="KW-0540">Nuclease</keyword>
<dbReference type="PANTHER" id="PTHR12121:SF36">
    <property type="entry name" value="ENDONUCLEASE_EXONUCLEASE_PHOSPHATASE DOMAIN-CONTAINING PROTEIN"/>
    <property type="match status" value="1"/>
</dbReference>
<feature type="domain" description="Endonuclease/exonuclease/phosphatase" evidence="1">
    <location>
        <begin position="6"/>
        <end position="245"/>
    </location>
</feature>
<accession>A0A9D1FYR0</accession>
<dbReference type="InterPro" id="IPR050410">
    <property type="entry name" value="CCR4/nocturin_mRNA_transcr"/>
</dbReference>
<name>A0A9D1FYR0_9FIRM</name>
<keyword evidence="2" id="KW-0255">Endonuclease</keyword>
<dbReference type="AlphaFoldDB" id="A0A9D1FYR0"/>
<evidence type="ECO:0000313" key="2">
    <source>
        <dbReference type="EMBL" id="HIS91583.1"/>
    </source>
</evidence>
<dbReference type="GO" id="GO:0000175">
    <property type="term" value="F:3'-5'-RNA exonuclease activity"/>
    <property type="evidence" value="ECO:0007669"/>
    <property type="project" value="TreeGrafter"/>
</dbReference>
<dbReference type="Gene3D" id="3.60.10.10">
    <property type="entry name" value="Endonuclease/exonuclease/phosphatase"/>
    <property type="match status" value="1"/>
</dbReference>
<sequence length="254" mass="28768">MILKLATFNLRCQNDYDRARNRDFVARRASIAAQLRAAAPDAVGFQELLPGMRDWLESELEDYQFVGVERDADFGGECNAIAFRKDALRLHETYTFWLSPTPGVPGSRFEKQSTCPRVCTVTLLRHRPTGQLFRFLNTHLDHEQEFAMEEGLKLVFAAARREQEKQRLPLVITGDFNFTPASAPHRLIAENGYEDLTADSGGTFHNFGALDWPEKIDYILSDGSFRRLDLCAWHADGNGRCLSDHDGLMAQVEA</sequence>